<comment type="caution">
    <text evidence="1">The sequence shown here is derived from an EMBL/GenBank/DDBJ whole genome shotgun (WGS) entry which is preliminary data.</text>
</comment>
<proteinExistence type="predicted"/>
<reference evidence="1" key="1">
    <citation type="submission" date="2020-07" db="EMBL/GenBank/DDBJ databases">
        <title>Multicomponent nature underlies the extraordinary mechanical properties of spider dragline silk.</title>
        <authorList>
            <person name="Kono N."/>
            <person name="Nakamura H."/>
            <person name="Mori M."/>
            <person name="Yoshida Y."/>
            <person name="Ohtoshi R."/>
            <person name="Malay A.D."/>
            <person name="Moran D.A.P."/>
            <person name="Tomita M."/>
            <person name="Numata K."/>
            <person name="Arakawa K."/>
        </authorList>
    </citation>
    <scope>NUCLEOTIDE SEQUENCE</scope>
</reference>
<organism evidence="1 2">
    <name type="scientific">Trichonephila clavata</name>
    <name type="common">Joro spider</name>
    <name type="synonym">Nephila clavata</name>
    <dbReference type="NCBI Taxonomy" id="2740835"/>
    <lineage>
        <taxon>Eukaryota</taxon>
        <taxon>Metazoa</taxon>
        <taxon>Ecdysozoa</taxon>
        <taxon>Arthropoda</taxon>
        <taxon>Chelicerata</taxon>
        <taxon>Arachnida</taxon>
        <taxon>Araneae</taxon>
        <taxon>Araneomorphae</taxon>
        <taxon>Entelegynae</taxon>
        <taxon>Araneoidea</taxon>
        <taxon>Nephilidae</taxon>
        <taxon>Trichonephila</taxon>
    </lineage>
</organism>
<evidence type="ECO:0000313" key="1">
    <source>
        <dbReference type="EMBL" id="GFR20977.1"/>
    </source>
</evidence>
<sequence length="274" mass="31861">MSDSISKLVHLKDRFEEILGFDPEEDLCHPLNYFITLLELKNMEDFAGFLRSADVVPEQDFIDYIDGRKEQTTELLMMQILLQFLPILHIQSIERREGDQFYDKTIYEQECNDLSSTEVWVHIYQEKVKYALDNVEIGCYLEFSFSCYACNGEEDENDSNISHSILIYKAENSKYIFFDPNRGAIGFCPNTGVANFTSEEVCRAVELAVNFYSYNMYIENSPDYCEIYVTLRNATLMLREAEELYETRERTNSKIVDISVDNSTGKLLLTPINL</sequence>
<dbReference type="Proteomes" id="UP000887116">
    <property type="component" value="Unassembled WGS sequence"/>
</dbReference>
<evidence type="ECO:0000313" key="2">
    <source>
        <dbReference type="Proteomes" id="UP000887116"/>
    </source>
</evidence>
<name>A0A8X6LUC3_TRICU</name>
<gene>
    <name evidence="1" type="primary">WSTR_02300</name>
    <name evidence="1" type="ORF">TNCT_438041</name>
</gene>
<accession>A0A8X6LUC3</accession>
<keyword evidence="2" id="KW-1185">Reference proteome</keyword>
<protein>
    <submittedName>
        <fullName evidence="1">Uncharacterized protein</fullName>
    </submittedName>
</protein>
<dbReference type="AlphaFoldDB" id="A0A8X6LUC3"/>
<dbReference type="EMBL" id="BMAO01027961">
    <property type="protein sequence ID" value="GFR20977.1"/>
    <property type="molecule type" value="Genomic_DNA"/>
</dbReference>
<dbReference type="OrthoDB" id="8299821at2759"/>